<dbReference type="KEGG" id="tho:SP60_06650"/>
<protein>
    <recommendedName>
        <fullName evidence="7">Cytochrome b561 bacterial/Ni-hydrogenase domain-containing protein</fullName>
    </recommendedName>
</protein>
<dbReference type="AlphaFoldDB" id="A0A0M3TUG9"/>
<dbReference type="SUPFAM" id="SSF81342">
    <property type="entry name" value="Transmembrane di-heme cytochromes"/>
    <property type="match status" value="1"/>
</dbReference>
<feature type="transmembrane region" description="Helical" evidence="6">
    <location>
        <begin position="12"/>
        <end position="30"/>
    </location>
</feature>
<dbReference type="GO" id="GO:0020037">
    <property type="term" value="F:heme binding"/>
    <property type="evidence" value="ECO:0007669"/>
    <property type="project" value="TreeGrafter"/>
</dbReference>
<dbReference type="InterPro" id="IPR011577">
    <property type="entry name" value="Cyt_b561_bac/Ni-Hgenase"/>
</dbReference>
<evidence type="ECO:0000259" key="7">
    <source>
        <dbReference type="Pfam" id="PF01292"/>
    </source>
</evidence>
<dbReference type="Pfam" id="PF01292">
    <property type="entry name" value="Ni_hydr_CYTB"/>
    <property type="match status" value="1"/>
</dbReference>
<evidence type="ECO:0000256" key="6">
    <source>
        <dbReference type="SAM" id="Phobius"/>
    </source>
</evidence>
<evidence type="ECO:0000256" key="3">
    <source>
        <dbReference type="ARBA" id="ARBA00022692"/>
    </source>
</evidence>
<keyword evidence="5 6" id="KW-0472">Membrane</keyword>
<gene>
    <name evidence="8" type="ORF">SP60_06650</name>
</gene>
<dbReference type="EMBL" id="CP010552">
    <property type="protein sequence ID" value="ALE52905.1"/>
    <property type="molecule type" value="Genomic_DNA"/>
</dbReference>
<evidence type="ECO:0000256" key="5">
    <source>
        <dbReference type="ARBA" id="ARBA00023136"/>
    </source>
</evidence>
<keyword evidence="9" id="KW-1185">Reference proteome</keyword>
<dbReference type="GO" id="GO:0009055">
    <property type="term" value="F:electron transfer activity"/>
    <property type="evidence" value="ECO:0007669"/>
    <property type="project" value="InterPro"/>
</dbReference>
<evidence type="ECO:0000313" key="9">
    <source>
        <dbReference type="Proteomes" id="UP000058020"/>
    </source>
</evidence>
<evidence type="ECO:0000256" key="1">
    <source>
        <dbReference type="ARBA" id="ARBA00004651"/>
    </source>
</evidence>
<dbReference type="InterPro" id="IPR051542">
    <property type="entry name" value="Hydrogenase_cytochrome"/>
</dbReference>
<reference evidence="8 9" key="1">
    <citation type="journal article" date="2015" name="Genome Announc.">
        <title>Genome Sequence of 'Candidatus Thioglobus autotrophica' Strain EF1, a Chemoautotroph from the SUP05 Clade of Marine Gammaproteobacteria.</title>
        <authorList>
            <person name="Shah V."/>
            <person name="Morris R.M."/>
        </authorList>
    </citation>
    <scope>NUCLEOTIDE SEQUENCE [LARGE SCALE GENOMIC DNA]</scope>
    <source>
        <strain evidence="8 9">EF1</strain>
    </source>
</reference>
<keyword evidence="2" id="KW-1003">Cell membrane</keyword>
<dbReference type="STRING" id="1705394.SP60_06650"/>
<proteinExistence type="predicted"/>
<dbReference type="InterPro" id="IPR016174">
    <property type="entry name" value="Di-haem_cyt_TM"/>
</dbReference>
<feature type="domain" description="Cytochrome b561 bacterial/Ni-hydrogenase" evidence="7">
    <location>
        <begin position="10"/>
        <end position="183"/>
    </location>
</feature>
<feature type="transmembrane region" description="Helical" evidence="6">
    <location>
        <begin position="152"/>
        <end position="173"/>
    </location>
</feature>
<keyword evidence="3 6" id="KW-0812">Transmembrane</keyword>
<sequence>MPLIQEASINIMVRVFHWSVVILFSVLFITGDQGDGADAMHIITGYLLISVIVARILWGFIGDENALWKNYLNHPKLIFTYLSKLLSSVKVKFQMHNPAGSSMILAMILTLLITTFSGLLLEAVFEFSGALLWLSTVISDDQSFLIKELHGIAAHLMLFAITLHFLGVLYSSYRYRVNMPLMMITGRLHFIENKGKI</sequence>
<dbReference type="Gene3D" id="1.20.950.20">
    <property type="entry name" value="Transmembrane di-heme cytochromes, Chain C"/>
    <property type="match status" value="1"/>
</dbReference>
<name>A0A0M3TUG9_9GAMM</name>
<organism evidence="8 9">
    <name type="scientific">Candidatus Thioglobus autotrophicus</name>
    <dbReference type="NCBI Taxonomy" id="1705394"/>
    <lineage>
        <taxon>Bacteria</taxon>
        <taxon>Pseudomonadati</taxon>
        <taxon>Pseudomonadota</taxon>
        <taxon>Gammaproteobacteria</taxon>
        <taxon>Candidatus Pseudothioglobaceae</taxon>
        <taxon>Candidatus Thioglobus</taxon>
    </lineage>
</organism>
<feature type="transmembrane region" description="Helical" evidence="6">
    <location>
        <begin position="42"/>
        <end position="61"/>
    </location>
</feature>
<dbReference type="GO" id="GO:0005886">
    <property type="term" value="C:plasma membrane"/>
    <property type="evidence" value="ECO:0007669"/>
    <property type="project" value="UniProtKB-SubCell"/>
</dbReference>
<evidence type="ECO:0000256" key="4">
    <source>
        <dbReference type="ARBA" id="ARBA00022989"/>
    </source>
</evidence>
<keyword evidence="4 6" id="KW-1133">Transmembrane helix</keyword>
<dbReference type="PANTHER" id="PTHR30485:SF2">
    <property type="entry name" value="BLL0597 PROTEIN"/>
    <property type="match status" value="1"/>
</dbReference>
<evidence type="ECO:0000256" key="2">
    <source>
        <dbReference type="ARBA" id="ARBA00022475"/>
    </source>
</evidence>
<dbReference type="Proteomes" id="UP000058020">
    <property type="component" value="Chromosome"/>
</dbReference>
<feature type="transmembrane region" description="Helical" evidence="6">
    <location>
        <begin position="104"/>
        <end position="132"/>
    </location>
</feature>
<comment type="subcellular location">
    <subcellularLocation>
        <location evidence="1">Cell membrane</location>
        <topology evidence="1">Multi-pass membrane protein</topology>
    </subcellularLocation>
</comment>
<dbReference type="PANTHER" id="PTHR30485">
    <property type="entry name" value="NI/FE-HYDROGENASE 1 B-TYPE CYTOCHROME SUBUNIT"/>
    <property type="match status" value="1"/>
</dbReference>
<evidence type="ECO:0000313" key="8">
    <source>
        <dbReference type="EMBL" id="ALE52905.1"/>
    </source>
</evidence>
<dbReference type="GO" id="GO:0022904">
    <property type="term" value="P:respiratory electron transport chain"/>
    <property type="evidence" value="ECO:0007669"/>
    <property type="project" value="InterPro"/>
</dbReference>
<accession>A0A0M3TUG9</accession>